<sequence>MDMNTIINFAPYLLIIGVFYFLIMRPQAQKRKEEKTFAESLKVGTKVITTSGIHGKVNQINPEKGTVLIETGAGKITFERSAISVELTKKLSETVITKEN</sequence>
<dbReference type="GO" id="GO:0005886">
    <property type="term" value="C:plasma membrane"/>
    <property type="evidence" value="ECO:0007669"/>
    <property type="project" value="UniProtKB-SubCell"/>
</dbReference>
<evidence type="ECO:0000256" key="8">
    <source>
        <dbReference type="ARBA" id="ARBA00022989"/>
    </source>
</evidence>
<evidence type="ECO:0000313" key="12">
    <source>
        <dbReference type="EMBL" id="PPK93646.1"/>
    </source>
</evidence>
<evidence type="ECO:0000256" key="9">
    <source>
        <dbReference type="ARBA" id="ARBA00023010"/>
    </source>
</evidence>
<evidence type="ECO:0000256" key="6">
    <source>
        <dbReference type="ARBA" id="ARBA00022692"/>
    </source>
</evidence>
<comment type="caution">
    <text evidence="12">The sequence shown here is derived from an EMBL/GenBank/DDBJ whole genome shotgun (WGS) entry which is preliminary data.</text>
</comment>
<keyword evidence="8 11" id="KW-1133">Transmembrane helix</keyword>
<keyword evidence="6 11" id="KW-0812">Transmembrane</keyword>
<protein>
    <recommendedName>
        <fullName evidence="3">Sec translocon accessory complex subunit YajC</fullName>
    </recommendedName>
</protein>
<evidence type="ECO:0000256" key="7">
    <source>
        <dbReference type="ARBA" id="ARBA00022927"/>
    </source>
</evidence>
<keyword evidence="5" id="KW-1003">Cell membrane</keyword>
<name>A0A2S6IHH8_9FLAO</name>
<dbReference type="Pfam" id="PF02699">
    <property type="entry name" value="YajC"/>
    <property type="match status" value="1"/>
</dbReference>
<keyword evidence="7" id="KW-0653">Protein transport</keyword>
<accession>A0A2S6IHH8</accession>
<evidence type="ECO:0000256" key="2">
    <source>
        <dbReference type="ARBA" id="ARBA00006742"/>
    </source>
</evidence>
<dbReference type="SMART" id="SM01323">
    <property type="entry name" value="YajC"/>
    <property type="match status" value="1"/>
</dbReference>
<dbReference type="GO" id="GO:0015031">
    <property type="term" value="P:protein transport"/>
    <property type="evidence" value="ECO:0007669"/>
    <property type="project" value="UniProtKB-KW"/>
</dbReference>
<evidence type="ECO:0000256" key="5">
    <source>
        <dbReference type="ARBA" id="ARBA00022475"/>
    </source>
</evidence>
<keyword evidence="9" id="KW-0811">Translocation</keyword>
<dbReference type="PANTHER" id="PTHR33909">
    <property type="entry name" value="SEC TRANSLOCON ACCESSORY COMPLEX SUBUNIT YAJC"/>
    <property type="match status" value="1"/>
</dbReference>
<keyword evidence="4" id="KW-0813">Transport</keyword>
<gene>
    <name evidence="12" type="ORF">LY01_02429</name>
</gene>
<evidence type="ECO:0000256" key="11">
    <source>
        <dbReference type="SAM" id="Phobius"/>
    </source>
</evidence>
<dbReference type="PANTHER" id="PTHR33909:SF1">
    <property type="entry name" value="SEC TRANSLOCON ACCESSORY COMPLEX SUBUNIT YAJC"/>
    <property type="match status" value="1"/>
</dbReference>
<evidence type="ECO:0000313" key="13">
    <source>
        <dbReference type="Proteomes" id="UP000239002"/>
    </source>
</evidence>
<keyword evidence="13" id="KW-1185">Reference proteome</keyword>
<evidence type="ECO:0000256" key="10">
    <source>
        <dbReference type="ARBA" id="ARBA00023136"/>
    </source>
</evidence>
<organism evidence="12 13">
    <name type="scientific">Nonlabens xylanidelens</name>
    <dbReference type="NCBI Taxonomy" id="191564"/>
    <lineage>
        <taxon>Bacteria</taxon>
        <taxon>Pseudomonadati</taxon>
        <taxon>Bacteroidota</taxon>
        <taxon>Flavobacteriia</taxon>
        <taxon>Flavobacteriales</taxon>
        <taxon>Flavobacteriaceae</taxon>
        <taxon>Nonlabens</taxon>
    </lineage>
</organism>
<evidence type="ECO:0000256" key="4">
    <source>
        <dbReference type="ARBA" id="ARBA00022448"/>
    </source>
</evidence>
<evidence type="ECO:0000256" key="1">
    <source>
        <dbReference type="ARBA" id="ARBA00004162"/>
    </source>
</evidence>
<comment type="similarity">
    <text evidence="2">Belongs to the YajC family.</text>
</comment>
<dbReference type="PRINTS" id="PR01853">
    <property type="entry name" value="YAJCTRNLCASE"/>
</dbReference>
<dbReference type="InterPro" id="IPR003849">
    <property type="entry name" value="Preprotein_translocase_YajC"/>
</dbReference>
<feature type="transmembrane region" description="Helical" evidence="11">
    <location>
        <begin position="6"/>
        <end position="23"/>
    </location>
</feature>
<comment type="subcellular location">
    <subcellularLocation>
        <location evidence="1">Cell membrane</location>
        <topology evidence="1">Single-pass membrane protein</topology>
    </subcellularLocation>
</comment>
<dbReference type="OrthoDB" id="9800132at2"/>
<proteinExistence type="inferred from homology"/>
<dbReference type="NCBIfam" id="TIGR00739">
    <property type="entry name" value="yajC"/>
    <property type="match status" value="1"/>
</dbReference>
<dbReference type="AlphaFoldDB" id="A0A2S6IHH8"/>
<keyword evidence="10 11" id="KW-0472">Membrane</keyword>
<dbReference type="Proteomes" id="UP000239002">
    <property type="component" value="Unassembled WGS sequence"/>
</dbReference>
<reference evidence="12 13" key="1">
    <citation type="submission" date="2018-02" db="EMBL/GenBank/DDBJ databases">
        <title>Genomic Encyclopedia of Archaeal and Bacterial Type Strains, Phase II (KMG-II): from individual species to whole genera.</title>
        <authorList>
            <person name="Goeker M."/>
        </authorList>
    </citation>
    <scope>NUCLEOTIDE SEQUENCE [LARGE SCALE GENOMIC DNA]</scope>
    <source>
        <strain evidence="12 13">DSM 16809</strain>
    </source>
</reference>
<evidence type="ECO:0000256" key="3">
    <source>
        <dbReference type="ARBA" id="ARBA00014962"/>
    </source>
</evidence>
<dbReference type="EMBL" id="PTJE01000006">
    <property type="protein sequence ID" value="PPK93646.1"/>
    <property type="molecule type" value="Genomic_DNA"/>
</dbReference>